<comment type="caution">
    <text evidence="2">The sequence shown here is derived from an EMBL/GenBank/DDBJ whole genome shotgun (WGS) entry which is preliminary data.</text>
</comment>
<evidence type="ECO:0000259" key="1">
    <source>
        <dbReference type="Pfam" id="PF01936"/>
    </source>
</evidence>
<protein>
    <recommendedName>
        <fullName evidence="1">NYN domain-containing protein</fullName>
    </recommendedName>
</protein>
<dbReference type="EMBL" id="LCIA01000006">
    <property type="protein sequence ID" value="KKT45401.1"/>
    <property type="molecule type" value="Genomic_DNA"/>
</dbReference>
<reference evidence="2 3" key="1">
    <citation type="journal article" date="2015" name="Nature">
        <title>rRNA introns, odd ribosomes, and small enigmatic genomes across a large radiation of phyla.</title>
        <authorList>
            <person name="Brown C.T."/>
            <person name="Hug L.A."/>
            <person name="Thomas B.C."/>
            <person name="Sharon I."/>
            <person name="Castelle C.J."/>
            <person name="Singh A."/>
            <person name="Wilkins M.J."/>
            <person name="Williams K.H."/>
            <person name="Banfield J.F."/>
        </authorList>
    </citation>
    <scope>NUCLEOTIDE SEQUENCE [LARGE SCALE GENOMIC DNA]</scope>
</reference>
<accession>A0A0G1HDD3</accession>
<dbReference type="STRING" id="1619110.UW36_C0006G0022"/>
<dbReference type="InterPro" id="IPR021139">
    <property type="entry name" value="NYN"/>
</dbReference>
<evidence type="ECO:0000313" key="2">
    <source>
        <dbReference type="EMBL" id="KKT45401.1"/>
    </source>
</evidence>
<proteinExistence type="predicted"/>
<gene>
    <name evidence="2" type="ORF">UW36_C0006G0022</name>
</gene>
<dbReference type="Gene3D" id="3.40.50.1010">
    <property type="entry name" value="5'-nuclease"/>
    <property type="match status" value="1"/>
</dbReference>
<dbReference type="PANTHER" id="PTHR35458">
    <property type="entry name" value="SLR0755 PROTEIN"/>
    <property type="match status" value="1"/>
</dbReference>
<name>A0A0G1HDD3_UNCKA</name>
<dbReference type="Proteomes" id="UP000034128">
    <property type="component" value="Unassembled WGS sequence"/>
</dbReference>
<sequence>MVCSGNYAFIDSQNVNLAILDQGWKLDFGRFRVHLADKYHVTKALLFIGYVSRNKKLYAYLQKQKYVLIFKPTLGLPEGKVKGNVDSELVLHAMIEYQNYNKAIIVTGDGDFYCLVDYLYRNNKLERLLVPNVRKYSKLLIPFAANKIDFMNNLKDKLEYRAEQKERQLHKD</sequence>
<dbReference type="Pfam" id="PF01936">
    <property type="entry name" value="NYN"/>
    <property type="match status" value="1"/>
</dbReference>
<dbReference type="AlphaFoldDB" id="A0A0G1HDD3"/>
<dbReference type="PANTHER" id="PTHR35458:SF8">
    <property type="entry name" value="SLR0650 PROTEIN"/>
    <property type="match status" value="1"/>
</dbReference>
<dbReference type="InterPro" id="IPR047140">
    <property type="entry name" value="LabA"/>
</dbReference>
<evidence type="ECO:0000313" key="3">
    <source>
        <dbReference type="Proteomes" id="UP000034128"/>
    </source>
</evidence>
<organism evidence="2 3">
    <name type="scientific">candidate division WWE3 bacterium GW2011_GWA2_44_16</name>
    <dbReference type="NCBI Taxonomy" id="1619110"/>
    <lineage>
        <taxon>Bacteria</taxon>
        <taxon>Katanobacteria</taxon>
    </lineage>
</organism>
<dbReference type="GO" id="GO:0004540">
    <property type="term" value="F:RNA nuclease activity"/>
    <property type="evidence" value="ECO:0007669"/>
    <property type="project" value="InterPro"/>
</dbReference>
<feature type="domain" description="NYN" evidence="1">
    <location>
        <begin position="9"/>
        <end position="124"/>
    </location>
</feature>